<evidence type="ECO:0000313" key="7">
    <source>
        <dbReference type="EMBL" id="TDG68839.1"/>
    </source>
</evidence>
<accession>A0A4R5N9L5</accession>
<dbReference type="AlphaFoldDB" id="A0A4R5N9L5"/>
<keyword evidence="4 5" id="KW-0472">Membrane</keyword>
<evidence type="ECO:0000256" key="4">
    <source>
        <dbReference type="ARBA" id="ARBA00023136"/>
    </source>
</evidence>
<dbReference type="Proteomes" id="UP000295681">
    <property type="component" value="Unassembled WGS sequence"/>
</dbReference>
<evidence type="ECO:0000256" key="3">
    <source>
        <dbReference type="ARBA" id="ARBA00022989"/>
    </source>
</evidence>
<dbReference type="InterPro" id="IPR013525">
    <property type="entry name" value="ABC2_TM"/>
</dbReference>
<feature type="transmembrane region" description="Helical" evidence="5">
    <location>
        <begin position="424"/>
        <end position="447"/>
    </location>
</feature>
<keyword evidence="3 5" id="KW-1133">Transmembrane helix</keyword>
<organism evidence="7 8">
    <name type="scientific">Leuconostoc fallax</name>
    <dbReference type="NCBI Taxonomy" id="1251"/>
    <lineage>
        <taxon>Bacteria</taxon>
        <taxon>Bacillati</taxon>
        <taxon>Bacillota</taxon>
        <taxon>Bacilli</taxon>
        <taxon>Lactobacillales</taxon>
        <taxon>Lactobacillaceae</taxon>
        <taxon>Leuconostoc</taxon>
    </lineage>
</organism>
<reference evidence="7 8" key="1">
    <citation type="journal article" date="2019" name="Appl. Microbiol. Biotechnol.">
        <title>Uncovering carbohydrate metabolism through a genotype-phenotype association study of 56 lactic acid bacteria genomes.</title>
        <authorList>
            <person name="Buron-Moles G."/>
            <person name="Chailyan A."/>
            <person name="Dolejs I."/>
            <person name="Forster J."/>
            <person name="Miks M.H."/>
        </authorList>
    </citation>
    <scope>NUCLEOTIDE SEQUENCE [LARGE SCALE GENOMIC DNA]</scope>
    <source>
        <strain evidence="7 8">ATCC 700006</strain>
    </source>
</reference>
<dbReference type="InterPro" id="IPR051328">
    <property type="entry name" value="T7SS_ABC-Transporter"/>
</dbReference>
<evidence type="ECO:0000313" key="8">
    <source>
        <dbReference type="Proteomes" id="UP000295681"/>
    </source>
</evidence>
<keyword evidence="2 5" id="KW-0812">Transmembrane</keyword>
<gene>
    <name evidence="7" type="ORF">C5L23_000758</name>
</gene>
<dbReference type="RefSeq" id="WP_010008237.1">
    <property type="nucleotide sequence ID" value="NZ_JAGYGP010000002.1"/>
</dbReference>
<comment type="caution">
    <text evidence="7">The sequence shown here is derived from an EMBL/GenBank/DDBJ whole genome shotgun (WGS) entry which is preliminary data.</text>
</comment>
<feature type="transmembrane region" description="Helical" evidence="5">
    <location>
        <begin position="397"/>
        <end position="417"/>
    </location>
</feature>
<sequence>MLGWKTVLDNRRAVYGWLLALIVPTLLVGGWLGVTSHVAQHTNRLKVAVVNQDSGAKYQGKNQNIGAQLSQGLMAQKQLDFVSVNTVKQARQKLEQKQVSAVLVWPENTTQRLSEFKHSGKPIVVQQYIDSGRNAFATEQIQRRLTNIVTGLSEQLLMGNTGASTLENLVKQSGQLQDEANDLQTNLRAVGRNLDTDKAADLQKDATDTANDLAQYSSALNAAVASDDKEKMSELATKINTLSYKMQTDIVSSIAGIATSLDDTKMLSSQDSVIQAGAKTIADGQNGIQKSLKTMLGQQADNQDANGTNQMIAMHTVDQRPIKQSGQVTLPTITAIALTIQAILFGIILKVSHVKAETLALEQWWQTFRVVGLLSIISAVVMGALPLLWHISLENIWLLMGINVIGLWLLTSIVWLFKHYLGQIGWWLATVLLTIQTFMATDLYHLAILDKPFQLLHQLLPLHQIQSAIQSAVFGGEVTNDILIVIIWFLVLTMLIVISYRVHQRAVWNKTLATDAS</sequence>
<dbReference type="PANTHER" id="PTHR43077">
    <property type="entry name" value="TRANSPORT PERMEASE YVFS-RELATED"/>
    <property type="match status" value="1"/>
</dbReference>
<dbReference type="STRING" id="907931.GCA_000165675_00637"/>
<feature type="transmembrane region" description="Helical" evidence="5">
    <location>
        <begin position="482"/>
        <end position="500"/>
    </location>
</feature>
<dbReference type="GO" id="GO:0016020">
    <property type="term" value="C:membrane"/>
    <property type="evidence" value="ECO:0007669"/>
    <property type="project" value="UniProtKB-SubCell"/>
</dbReference>
<protein>
    <recommendedName>
        <fullName evidence="6">ABC-2 type transporter transmembrane domain-containing protein</fullName>
    </recommendedName>
</protein>
<feature type="transmembrane region" description="Helical" evidence="5">
    <location>
        <begin position="12"/>
        <end position="34"/>
    </location>
</feature>
<dbReference type="GO" id="GO:0140359">
    <property type="term" value="F:ABC-type transporter activity"/>
    <property type="evidence" value="ECO:0007669"/>
    <property type="project" value="InterPro"/>
</dbReference>
<dbReference type="Pfam" id="PF12698">
    <property type="entry name" value="ABC2_membrane_3"/>
    <property type="match status" value="1"/>
</dbReference>
<keyword evidence="8" id="KW-1185">Reference proteome</keyword>
<proteinExistence type="predicted"/>
<dbReference type="EMBL" id="PUFI01000009">
    <property type="protein sequence ID" value="TDG68839.1"/>
    <property type="molecule type" value="Genomic_DNA"/>
</dbReference>
<evidence type="ECO:0000256" key="5">
    <source>
        <dbReference type="SAM" id="Phobius"/>
    </source>
</evidence>
<comment type="subcellular location">
    <subcellularLocation>
        <location evidence="1">Membrane</location>
        <topology evidence="1">Multi-pass membrane protein</topology>
    </subcellularLocation>
</comment>
<name>A0A4R5N9L5_9LACO</name>
<feature type="transmembrane region" description="Helical" evidence="5">
    <location>
        <begin position="370"/>
        <end position="391"/>
    </location>
</feature>
<dbReference type="PANTHER" id="PTHR43077:SF10">
    <property type="entry name" value="TRANSPORT PERMEASE PROTEIN"/>
    <property type="match status" value="1"/>
</dbReference>
<evidence type="ECO:0000256" key="2">
    <source>
        <dbReference type="ARBA" id="ARBA00022692"/>
    </source>
</evidence>
<dbReference type="Gene3D" id="3.40.1710.10">
    <property type="entry name" value="abc type-2 transporter like domain"/>
    <property type="match status" value="1"/>
</dbReference>
<feature type="domain" description="ABC-2 type transporter transmembrane" evidence="6">
    <location>
        <begin position="17"/>
        <end position="171"/>
    </location>
</feature>
<evidence type="ECO:0000256" key="1">
    <source>
        <dbReference type="ARBA" id="ARBA00004141"/>
    </source>
</evidence>
<feature type="transmembrane region" description="Helical" evidence="5">
    <location>
        <begin position="328"/>
        <end position="349"/>
    </location>
</feature>
<evidence type="ECO:0000259" key="6">
    <source>
        <dbReference type="Pfam" id="PF12698"/>
    </source>
</evidence>